<dbReference type="Proteomes" id="UP001621714">
    <property type="component" value="Unassembled WGS sequence"/>
</dbReference>
<name>A0ABW8PVT0_9GAMM</name>
<sequence>MRRPPFWLPLLGALWVLMQGIAYAHPHVWIDLRITPQVNHQGEVTGLQQAWRFDPFYSLILIEEVERGAAPAEQAERYADLAQEVVNHLRQSRYFSHVIWQGEEQDFAAVEEFNLMRIGSRIEFSFFLPLAEPRPWQGAEWGYQIYDPSYYIEMLHHAEQGLQPHAALAACRTRLIPPRPTAEQIEYALSLDQNQTTSEPQLGRYFAERVVIDCR</sequence>
<dbReference type="EMBL" id="JBANFI010000002">
    <property type="protein sequence ID" value="MFK7160390.1"/>
    <property type="molecule type" value="Genomic_DNA"/>
</dbReference>
<protein>
    <submittedName>
        <fullName evidence="1">DUF1007 family protein</fullName>
    </submittedName>
</protein>
<dbReference type="RefSeq" id="WP_405337994.1">
    <property type="nucleotide sequence ID" value="NZ_JBANFI010000002.1"/>
</dbReference>
<reference evidence="1 2" key="1">
    <citation type="submission" date="2024-02" db="EMBL/GenBank/DDBJ databases">
        <title>Marinospirillum sp. MEB 164 isolated from Lonar lake sediment.</title>
        <authorList>
            <person name="Joshi A."/>
            <person name="Thite S."/>
        </authorList>
    </citation>
    <scope>NUCLEOTIDE SEQUENCE [LARGE SCALE GENOMIC DNA]</scope>
    <source>
        <strain evidence="1 2">MEB164</strain>
    </source>
</reference>
<dbReference type="InterPro" id="IPR010412">
    <property type="entry name" value="DUF1007"/>
</dbReference>
<evidence type="ECO:0000313" key="1">
    <source>
        <dbReference type="EMBL" id="MFK7160390.1"/>
    </source>
</evidence>
<comment type="caution">
    <text evidence="1">The sequence shown here is derived from an EMBL/GenBank/DDBJ whole genome shotgun (WGS) entry which is preliminary data.</text>
</comment>
<gene>
    <name evidence="1" type="ORF">V6U78_04990</name>
</gene>
<accession>A0ABW8PVT0</accession>
<evidence type="ECO:0000313" key="2">
    <source>
        <dbReference type="Proteomes" id="UP001621714"/>
    </source>
</evidence>
<keyword evidence="2" id="KW-1185">Reference proteome</keyword>
<dbReference type="Pfam" id="PF06226">
    <property type="entry name" value="DUF1007"/>
    <property type="match status" value="1"/>
</dbReference>
<proteinExistence type="predicted"/>
<organism evidence="1 2">
    <name type="scientific">Marinospirillum alkalitolerans</name>
    <dbReference type="NCBI Taxonomy" id="3123374"/>
    <lineage>
        <taxon>Bacteria</taxon>
        <taxon>Pseudomonadati</taxon>
        <taxon>Pseudomonadota</taxon>
        <taxon>Gammaproteobacteria</taxon>
        <taxon>Oceanospirillales</taxon>
        <taxon>Oceanospirillaceae</taxon>
        <taxon>Marinospirillum</taxon>
    </lineage>
</organism>